<evidence type="ECO:0000256" key="4">
    <source>
        <dbReference type="HAMAP-Rule" id="MF_00198"/>
    </source>
</evidence>
<dbReference type="UniPathway" id="UPA00248">
    <property type="reaction ID" value="UER00314"/>
</dbReference>
<dbReference type="Pfam" id="PF17284">
    <property type="entry name" value="Spermine_synt_N"/>
    <property type="match status" value="1"/>
</dbReference>
<dbReference type="RefSeq" id="WP_103079573.1">
    <property type="nucleotide sequence ID" value="NZ_AZRM01000065.1"/>
</dbReference>
<dbReference type="PANTHER" id="PTHR11558">
    <property type="entry name" value="SPERMIDINE/SPERMINE SYNTHASE"/>
    <property type="match status" value="1"/>
</dbReference>
<dbReference type="InterPro" id="IPR030374">
    <property type="entry name" value="PABS"/>
</dbReference>
<evidence type="ECO:0000256" key="2">
    <source>
        <dbReference type="ARBA" id="ARBA00022679"/>
    </source>
</evidence>
<accession>A0A2K1P3G1</accession>
<sequence>MAENNYTFPHTIFTEYDKAHNVGVFTETTNHIYTEQTEYQRIDIYETPAFGKLFSLDGVIMTRDSDEFVYHEMISHVPLFIHPNPKKVLIIGGGDGGTVREVLKHDSVEKVVLCELDKKVVEAALKYLPNISYELKNPKVELVYEDGSKFVSQFKDEFDVILIDSTDPTEGEGGLLFTEKFYQNCFEALNENGVFSAQTEEPFLKKEWMVRAYRRISNTFNIARLYMGYVPQYMPGTWTWTFASKNLDPIKDFDPEKVKEFNKELKYYDEEVHVASFSLPVFVKKLISEFSK</sequence>
<dbReference type="InterPro" id="IPR035246">
    <property type="entry name" value="Spermidine_synt_N"/>
</dbReference>
<organism evidence="9 10">
    <name type="scientific">Petrotoga miotherma DSM 10691</name>
    <dbReference type="NCBI Taxonomy" id="1434326"/>
    <lineage>
        <taxon>Bacteria</taxon>
        <taxon>Thermotogati</taxon>
        <taxon>Thermotogota</taxon>
        <taxon>Thermotogae</taxon>
        <taxon>Petrotogales</taxon>
        <taxon>Petrotogaceae</taxon>
        <taxon>Petrotoga</taxon>
    </lineage>
</organism>
<feature type="binding site" evidence="4">
    <location>
        <position position="95"/>
    </location>
    <ligand>
        <name>spermidine</name>
        <dbReference type="ChEBI" id="CHEBI:57834"/>
    </ligand>
</feature>
<dbReference type="GO" id="GO:0005829">
    <property type="term" value="C:cytosol"/>
    <property type="evidence" value="ECO:0007669"/>
    <property type="project" value="TreeGrafter"/>
</dbReference>
<feature type="binding site" evidence="4">
    <location>
        <position position="115"/>
    </location>
    <ligand>
        <name>S-methyl-5'-thioadenosine</name>
        <dbReference type="ChEBI" id="CHEBI:17509"/>
    </ligand>
</feature>
<dbReference type="PROSITE" id="PS51006">
    <property type="entry name" value="PABS_2"/>
    <property type="match status" value="1"/>
</dbReference>
<feature type="binding site" evidence="4">
    <location>
        <position position="40"/>
    </location>
    <ligand>
        <name>S-methyl-5'-thioadenosine</name>
        <dbReference type="ChEBI" id="CHEBI:17509"/>
    </ligand>
</feature>
<dbReference type="EMBL" id="AZRM01000065">
    <property type="protein sequence ID" value="PNR97322.1"/>
    <property type="molecule type" value="Genomic_DNA"/>
</dbReference>
<feature type="active site" description="Proton acceptor" evidence="4 5">
    <location>
        <position position="164"/>
    </location>
</feature>
<evidence type="ECO:0000256" key="3">
    <source>
        <dbReference type="ARBA" id="ARBA00023115"/>
    </source>
</evidence>
<comment type="subunit">
    <text evidence="4">Homodimer or homotetramer.</text>
</comment>
<dbReference type="Gene3D" id="2.30.140.10">
    <property type="entry name" value="Spermidine synthase, tetramerisation domain"/>
    <property type="match status" value="1"/>
</dbReference>
<protein>
    <recommendedName>
        <fullName evidence="4">Polyamine aminopropyltransferase</fullName>
    </recommendedName>
    <alternativeName>
        <fullName evidence="4">Putrescine aminopropyltransferase</fullName>
        <shortName evidence="4">PAPT</shortName>
    </alternativeName>
    <alternativeName>
        <fullName evidence="4">Spermidine synthase</fullName>
        <shortName evidence="4">SPDS</shortName>
        <shortName evidence="4">SPDSY</shortName>
        <ecNumber evidence="4">2.5.1.16</ecNumber>
    </alternativeName>
</protein>
<gene>
    <name evidence="4" type="primary">speE</name>
    <name evidence="9" type="ORF">X928_10115</name>
</gene>
<dbReference type="Pfam" id="PF01564">
    <property type="entry name" value="Spermine_synth"/>
    <property type="match status" value="1"/>
</dbReference>
<dbReference type="SUPFAM" id="SSF53335">
    <property type="entry name" value="S-adenosyl-L-methionine-dependent methyltransferases"/>
    <property type="match status" value="1"/>
</dbReference>
<feature type="binding site" evidence="4">
    <location>
        <begin position="146"/>
        <end position="147"/>
    </location>
    <ligand>
        <name>S-methyl-5'-thioadenosine</name>
        <dbReference type="ChEBI" id="CHEBI:17509"/>
    </ligand>
</feature>
<name>A0A2K1P3G1_9BACT</name>
<keyword evidence="4 7" id="KW-0745">Spermidine biosynthesis</keyword>
<dbReference type="GO" id="GO:0004766">
    <property type="term" value="F:spermidine synthase activity"/>
    <property type="evidence" value="ECO:0007669"/>
    <property type="project" value="UniProtKB-UniRule"/>
</dbReference>
<keyword evidence="3 4" id="KW-0620">Polyamine biosynthesis</keyword>
<proteinExistence type="inferred from homology"/>
<dbReference type="PANTHER" id="PTHR11558:SF11">
    <property type="entry name" value="SPERMIDINE SYNTHASE"/>
    <property type="match status" value="1"/>
</dbReference>
<comment type="similarity">
    <text evidence="1 4 6">Belongs to the spermidine/spermine synthase family.</text>
</comment>
<evidence type="ECO:0000256" key="6">
    <source>
        <dbReference type="RuleBase" id="RU003836"/>
    </source>
</evidence>
<comment type="pathway">
    <text evidence="4">Amine and polyamine biosynthesis; spermidine biosynthesis; spermidine from putrescine: step 1/1.</text>
</comment>
<dbReference type="GO" id="GO:0008295">
    <property type="term" value="P:spermidine biosynthetic process"/>
    <property type="evidence" value="ECO:0007669"/>
    <property type="project" value="UniProtKB-UniRule"/>
</dbReference>
<evidence type="ECO:0000313" key="9">
    <source>
        <dbReference type="EMBL" id="PNR97322.1"/>
    </source>
</evidence>
<comment type="caution">
    <text evidence="4">Lacks conserved residue(s) required for the propagation of feature annotation.</text>
</comment>
<feature type="binding site" evidence="4">
    <location>
        <begin position="164"/>
        <end position="167"/>
    </location>
    <ligand>
        <name>spermidine</name>
        <dbReference type="ChEBI" id="CHEBI:57834"/>
    </ligand>
</feature>
<evidence type="ECO:0000256" key="7">
    <source>
        <dbReference type="RuleBase" id="RU003837"/>
    </source>
</evidence>
<feature type="domain" description="PABS" evidence="8">
    <location>
        <begin position="10"/>
        <end position="245"/>
    </location>
</feature>
<keyword evidence="10" id="KW-1185">Reference proteome</keyword>
<dbReference type="NCBIfam" id="NF002010">
    <property type="entry name" value="PRK00811.1"/>
    <property type="match status" value="1"/>
</dbReference>
<dbReference type="CDD" id="cd02440">
    <property type="entry name" value="AdoMet_MTases"/>
    <property type="match status" value="1"/>
</dbReference>
<keyword evidence="2 4" id="KW-0808">Transferase</keyword>
<evidence type="ECO:0000256" key="1">
    <source>
        <dbReference type="ARBA" id="ARBA00007867"/>
    </source>
</evidence>
<dbReference type="OrthoDB" id="9793120at2"/>
<evidence type="ECO:0000256" key="5">
    <source>
        <dbReference type="PROSITE-ProRule" id="PRU00354"/>
    </source>
</evidence>
<feature type="binding site" evidence="4">
    <location>
        <position position="71"/>
    </location>
    <ligand>
        <name>spermidine</name>
        <dbReference type="ChEBI" id="CHEBI:57834"/>
    </ligand>
</feature>
<dbReference type="PROSITE" id="PS01330">
    <property type="entry name" value="PABS_1"/>
    <property type="match status" value="1"/>
</dbReference>
<dbReference type="InterPro" id="IPR029063">
    <property type="entry name" value="SAM-dependent_MTases_sf"/>
</dbReference>
<dbReference type="EC" id="2.5.1.16" evidence="4"/>
<dbReference type="Proteomes" id="UP000236199">
    <property type="component" value="Unassembled WGS sequence"/>
</dbReference>
<comment type="catalytic activity">
    <reaction evidence="4 7">
        <text>S-adenosyl 3-(methylsulfanyl)propylamine + putrescine = S-methyl-5'-thioadenosine + spermidine + H(+)</text>
        <dbReference type="Rhea" id="RHEA:12721"/>
        <dbReference type="ChEBI" id="CHEBI:15378"/>
        <dbReference type="ChEBI" id="CHEBI:17509"/>
        <dbReference type="ChEBI" id="CHEBI:57443"/>
        <dbReference type="ChEBI" id="CHEBI:57834"/>
        <dbReference type="ChEBI" id="CHEBI:326268"/>
        <dbReference type="EC" id="2.5.1.16"/>
    </reaction>
</comment>
<dbReference type="AlphaFoldDB" id="A0A2K1P3G1"/>
<comment type="caution">
    <text evidence="9">The sequence shown here is derived from an EMBL/GenBank/DDBJ whole genome shotgun (WGS) entry which is preliminary data.</text>
</comment>
<evidence type="ECO:0000313" key="10">
    <source>
        <dbReference type="Proteomes" id="UP000236199"/>
    </source>
</evidence>
<dbReference type="InterPro" id="IPR037163">
    <property type="entry name" value="Spermidine_synt_N_sf"/>
</dbReference>
<dbReference type="HAMAP" id="MF_00198">
    <property type="entry name" value="Spermidine_synth"/>
    <property type="match status" value="1"/>
</dbReference>
<evidence type="ECO:0000259" key="8">
    <source>
        <dbReference type="PROSITE" id="PS51006"/>
    </source>
</evidence>
<comment type="function">
    <text evidence="4">Catalyzes the irreversible transfer of a propylamine group from the amino donor S-adenosylmethioninamine (decarboxy-AdoMet) to putrescine (1,4-diaminobutane) to yield spermidine.</text>
</comment>
<reference evidence="9 10" key="1">
    <citation type="submission" date="2013-12" db="EMBL/GenBank/DDBJ databases">
        <title>Comparative genomics of Petrotoga isolates.</title>
        <authorList>
            <person name="Nesbo C.L."/>
            <person name="Charchuk R."/>
            <person name="Chow K."/>
        </authorList>
    </citation>
    <scope>NUCLEOTIDE SEQUENCE [LARGE SCALE GENOMIC DNA]</scope>
    <source>
        <strain evidence="9 10">DSM 10691</strain>
    </source>
</reference>
<dbReference type="Gene3D" id="3.40.50.150">
    <property type="entry name" value="Vaccinia Virus protein VP39"/>
    <property type="match status" value="1"/>
</dbReference>
<dbReference type="InterPro" id="IPR030373">
    <property type="entry name" value="PABS_CS"/>
</dbReference>
<dbReference type="NCBIfam" id="TIGR00417">
    <property type="entry name" value="speE"/>
    <property type="match status" value="1"/>
</dbReference>
<dbReference type="InterPro" id="IPR001045">
    <property type="entry name" value="Spermi_synthase"/>
</dbReference>